<evidence type="ECO:0000313" key="2">
    <source>
        <dbReference type="EMBL" id="KAB1278649.1"/>
    </source>
</evidence>
<proteinExistence type="predicted"/>
<feature type="compositionally biased region" description="Basic and acidic residues" evidence="1">
    <location>
        <begin position="263"/>
        <end position="277"/>
    </location>
</feature>
<dbReference type="EMBL" id="JWIN03000005">
    <property type="protein sequence ID" value="KAB1278649.1"/>
    <property type="molecule type" value="Genomic_DNA"/>
</dbReference>
<name>A0A5N4E5E0_CAMDR</name>
<comment type="caution">
    <text evidence="2">The sequence shown here is derived from an EMBL/GenBank/DDBJ whole genome shotgun (WGS) entry which is preliminary data.</text>
</comment>
<keyword evidence="3" id="KW-1185">Reference proteome</keyword>
<feature type="region of interest" description="Disordered" evidence="1">
    <location>
        <begin position="146"/>
        <end position="166"/>
    </location>
</feature>
<accession>A0A5N4E5E0</accession>
<reference evidence="2 3" key="1">
    <citation type="journal article" date="2019" name="Mol. Ecol. Resour.">
        <title>Improving Illumina assemblies with Hi-C and long reads: an example with the North African dromedary.</title>
        <authorList>
            <person name="Elbers J.P."/>
            <person name="Rogers M.F."/>
            <person name="Perelman P.L."/>
            <person name="Proskuryakova A.A."/>
            <person name="Serdyukova N.A."/>
            <person name="Johnson W.E."/>
            <person name="Horin P."/>
            <person name="Corander J."/>
            <person name="Murphy D."/>
            <person name="Burger P.A."/>
        </authorList>
    </citation>
    <scope>NUCLEOTIDE SEQUENCE [LARGE SCALE GENOMIC DNA]</scope>
    <source>
        <strain evidence="2">Drom800</strain>
        <tissue evidence="2">Blood</tissue>
    </source>
</reference>
<protein>
    <submittedName>
        <fullName evidence="2">LINE-1 retrotransposable element ORF2 protein</fullName>
    </submittedName>
</protein>
<evidence type="ECO:0000313" key="3">
    <source>
        <dbReference type="Proteomes" id="UP000299084"/>
    </source>
</evidence>
<sequence>MLSQMKKMWGHTHTMEYYSAIKKNEITPFAATWMDLEIYILSEVTVIPSQFLGRPIPQLGPGLPLQHLCMKPTSTPTSGSRWCKRTISLSGRSTGADLATFPSLVRWSDTQVVSGGKLPWLCPRAVRFLLSLKEWLEPRVTCPSQPTPCRGKCEGTPSKAQSKKRPKLRAAPGKGVALWWGAQDGQTCRGWDGSDASDVDRGGGGEAPCGSGFCPHVTGEESEGGREEPSFSWLGWILGAVLSLQADAVLWEAAGLGFKATPDHTSHHTAHRIESPKHMPSLHTASARPAPHLHRHRWPCHQLRDRVRARRVGTCLWFPRHQGTFLTQGAPGCAQYLQDRRGLLRKHRELPLAQAPIREGTLLLAGTLENGVGSEGQGGRREAPAPAQGEGQQDAQLPGTPPPQGTWLITWMELLLPRGAAEKASVLDFRPEGRRQEYRGQGGDPLLLRSGRATRHCNPAPSHWPLSRSSSHWQKPDVLKHGLWDQAKTDSNARWAASHDLEQVRLGELMYLSDSLLGKAVSSLIPPLPCTWALCTDPIGLGGWGGVMLLPLAEPWVVKPFVSDPGTRGKRSVTAGTLTVRQEIKPSSTPQALTFCSCSFPGSVKRLLSGRQGSKVNKQ</sequence>
<organism evidence="2 3">
    <name type="scientific">Camelus dromedarius</name>
    <name type="common">Dromedary</name>
    <name type="synonym">Arabian camel</name>
    <dbReference type="NCBI Taxonomy" id="9838"/>
    <lineage>
        <taxon>Eukaryota</taxon>
        <taxon>Metazoa</taxon>
        <taxon>Chordata</taxon>
        <taxon>Craniata</taxon>
        <taxon>Vertebrata</taxon>
        <taxon>Euteleostomi</taxon>
        <taxon>Mammalia</taxon>
        <taxon>Eutheria</taxon>
        <taxon>Laurasiatheria</taxon>
        <taxon>Artiodactyla</taxon>
        <taxon>Tylopoda</taxon>
        <taxon>Camelidae</taxon>
        <taxon>Camelus</taxon>
    </lineage>
</organism>
<feature type="region of interest" description="Disordered" evidence="1">
    <location>
        <begin position="369"/>
        <end position="403"/>
    </location>
</feature>
<dbReference type="AlphaFoldDB" id="A0A5N4E5E0"/>
<evidence type="ECO:0000256" key="1">
    <source>
        <dbReference type="SAM" id="MobiDB-lite"/>
    </source>
</evidence>
<dbReference type="Proteomes" id="UP000299084">
    <property type="component" value="Unassembled WGS sequence"/>
</dbReference>
<feature type="region of interest" description="Disordered" evidence="1">
    <location>
        <begin position="263"/>
        <end position="285"/>
    </location>
</feature>
<gene>
    <name evidence="2" type="ORF">Cadr_000006606</name>
</gene>